<proteinExistence type="predicted"/>
<evidence type="ECO:0000313" key="3">
    <source>
        <dbReference type="Proteomes" id="UP000638263"/>
    </source>
</evidence>
<dbReference type="EMBL" id="BMMH01000009">
    <property type="protein sequence ID" value="GGL23704.1"/>
    <property type="molecule type" value="Genomic_DNA"/>
</dbReference>
<gene>
    <name evidence="2" type="ORF">GCM10011588_43210</name>
</gene>
<keyword evidence="3" id="KW-1185">Reference proteome</keyword>
<reference evidence="2" key="2">
    <citation type="submission" date="2020-09" db="EMBL/GenBank/DDBJ databases">
        <authorList>
            <person name="Sun Q."/>
            <person name="Zhou Y."/>
        </authorList>
    </citation>
    <scope>NUCLEOTIDE SEQUENCE</scope>
    <source>
        <strain evidence="2">CGMCC 4.3508</strain>
    </source>
</reference>
<name>A0A917RSY9_9NOCA</name>
<comment type="caution">
    <text evidence="2">The sequence shown here is derived from an EMBL/GenBank/DDBJ whole genome shotgun (WGS) entry which is preliminary data.</text>
</comment>
<reference evidence="2" key="1">
    <citation type="journal article" date="2014" name="Int. J. Syst. Evol. Microbiol.">
        <title>Complete genome sequence of Corynebacterium casei LMG S-19264T (=DSM 44701T), isolated from a smear-ripened cheese.</title>
        <authorList>
            <consortium name="US DOE Joint Genome Institute (JGI-PGF)"/>
            <person name="Walter F."/>
            <person name="Albersmeier A."/>
            <person name="Kalinowski J."/>
            <person name="Ruckert C."/>
        </authorList>
    </citation>
    <scope>NUCLEOTIDE SEQUENCE</scope>
    <source>
        <strain evidence="2">CGMCC 4.3508</strain>
    </source>
</reference>
<accession>A0A917RSY9</accession>
<dbReference type="Proteomes" id="UP000638263">
    <property type="component" value="Unassembled WGS sequence"/>
</dbReference>
<protein>
    <submittedName>
        <fullName evidence="2">Uncharacterized protein</fullName>
    </submittedName>
</protein>
<organism evidence="2 3">
    <name type="scientific">Nocardia jinanensis</name>
    <dbReference type="NCBI Taxonomy" id="382504"/>
    <lineage>
        <taxon>Bacteria</taxon>
        <taxon>Bacillati</taxon>
        <taxon>Actinomycetota</taxon>
        <taxon>Actinomycetes</taxon>
        <taxon>Mycobacteriales</taxon>
        <taxon>Nocardiaceae</taxon>
        <taxon>Nocardia</taxon>
    </lineage>
</organism>
<evidence type="ECO:0000313" key="2">
    <source>
        <dbReference type="EMBL" id="GGL23704.1"/>
    </source>
</evidence>
<feature type="region of interest" description="Disordered" evidence="1">
    <location>
        <begin position="1"/>
        <end position="24"/>
    </location>
</feature>
<dbReference type="AlphaFoldDB" id="A0A917RSY9"/>
<feature type="compositionally biased region" description="Basic and acidic residues" evidence="1">
    <location>
        <begin position="1"/>
        <end position="12"/>
    </location>
</feature>
<sequence>MRRDRPSPDRAGIRGGRTAPVAPADDRTPVRVSVQLGVPGVGVPGSDAGIVTRSATSIPGQLFPGPAGVDMLEFELAGV</sequence>
<evidence type="ECO:0000256" key="1">
    <source>
        <dbReference type="SAM" id="MobiDB-lite"/>
    </source>
</evidence>